<keyword evidence="3" id="KW-1185">Reference proteome</keyword>
<name>A0ABY3WGC9_9ACTN</name>
<dbReference type="RefSeq" id="WP_242330199.1">
    <property type="nucleotide sequence ID" value="NZ_CP071872.1"/>
</dbReference>
<evidence type="ECO:0000313" key="2">
    <source>
        <dbReference type="EMBL" id="UNM11629.1"/>
    </source>
</evidence>
<reference evidence="2 3" key="1">
    <citation type="submission" date="2021-03" db="EMBL/GenBank/DDBJ databases">
        <title>Complete genome of Streptomyces formicae strain 1H-GS9 (DSM 100524).</title>
        <authorList>
            <person name="Atanasov K.E."/>
            <person name="Altabella T."/>
            <person name="Ferrer A."/>
        </authorList>
    </citation>
    <scope>NUCLEOTIDE SEQUENCE [LARGE SCALE GENOMIC DNA]</scope>
    <source>
        <strain evidence="2 3">1H-GS9</strain>
    </source>
</reference>
<dbReference type="GO" id="GO:0008233">
    <property type="term" value="F:peptidase activity"/>
    <property type="evidence" value="ECO:0007669"/>
    <property type="project" value="UniProtKB-KW"/>
</dbReference>
<feature type="domain" description="Immunity protein 35" evidence="1">
    <location>
        <begin position="5"/>
        <end position="78"/>
    </location>
</feature>
<evidence type="ECO:0000259" key="1">
    <source>
        <dbReference type="Pfam" id="PF15567"/>
    </source>
</evidence>
<dbReference type="GO" id="GO:0006508">
    <property type="term" value="P:proteolysis"/>
    <property type="evidence" value="ECO:0007669"/>
    <property type="project" value="UniProtKB-KW"/>
</dbReference>
<dbReference type="Pfam" id="PF15567">
    <property type="entry name" value="Imm35"/>
    <property type="match status" value="1"/>
</dbReference>
<proteinExistence type="predicted"/>
<protein>
    <submittedName>
        <fullName evidence="2">Serine protease</fullName>
    </submittedName>
</protein>
<gene>
    <name evidence="2" type="ORF">J4032_08805</name>
</gene>
<organism evidence="2 3">
    <name type="scientific">Streptomyces formicae</name>
    <dbReference type="NCBI Taxonomy" id="1616117"/>
    <lineage>
        <taxon>Bacteria</taxon>
        <taxon>Bacillati</taxon>
        <taxon>Actinomycetota</taxon>
        <taxon>Actinomycetes</taxon>
        <taxon>Kitasatosporales</taxon>
        <taxon>Streptomycetaceae</taxon>
        <taxon>Streptomyces</taxon>
    </lineage>
</organism>
<accession>A0ABY3WGC9</accession>
<sequence>MLSQKEAFEAARAFLTQALADRPYTIVLQPELSQEHPIAWLVRFDSREHLDTGDVTKAPFTRVVVVPKDGSAVHFPPSRLPVADYLDLLMRGEWPPKKA</sequence>
<dbReference type="InterPro" id="IPR029082">
    <property type="entry name" value="Imm35"/>
</dbReference>
<keyword evidence="2" id="KW-0645">Protease</keyword>
<dbReference type="EMBL" id="CP071872">
    <property type="protein sequence ID" value="UNM11629.1"/>
    <property type="molecule type" value="Genomic_DNA"/>
</dbReference>
<evidence type="ECO:0000313" key="3">
    <source>
        <dbReference type="Proteomes" id="UP000828924"/>
    </source>
</evidence>
<dbReference type="Proteomes" id="UP000828924">
    <property type="component" value="Chromosome"/>
</dbReference>
<keyword evidence="2" id="KW-0378">Hydrolase</keyword>